<evidence type="ECO:0000259" key="10">
    <source>
        <dbReference type="Pfam" id="PF02875"/>
    </source>
</evidence>
<evidence type="ECO:0000259" key="9">
    <source>
        <dbReference type="Pfam" id="PF01225"/>
    </source>
</evidence>
<evidence type="ECO:0000256" key="5">
    <source>
        <dbReference type="ARBA" id="ARBA00022960"/>
    </source>
</evidence>
<dbReference type="Proteomes" id="UP001169063">
    <property type="component" value="Unassembled WGS sequence"/>
</dbReference>
<evidence type="ECO:0000313" key="12">
    <source>
        <dbReference type="EMBL" id="MDO1560163.1"/>
    </source>
</evidence>
<dbReference type="InterPro" id="IPR036565">
    <property type="entry name" value="Mur-like_cat_sf"/>
</dbReference>
<keyword evidence="2" id="KW-0132">Cell division</keyword>
<evidence type="ECO:0000256" key="7">
    <source>
        <dbReference type="ARBA" id="ARBA00023306"/>
    </source>
</evidence>
<dbReference type="Pfam" id="PF01225">
    <property type="entry name" value="Mur_ligase"/>
    <property type="match status" value="1"/>
</dbReference>
<evidence type="ECO:0000256" key="1">
    <source>
        <dbReference type="ARBA" id="ARBA00022598"/>
    </source>
</evidence>
<sequence length="466" mass="49117">MSEQRSWFFCGVGGSGMAPLAAIALSRGDRVAGSDRSRDQGRNGERFAWLEAQGVRLFPQDGSGLTSADQTLVVSSAVEETIPDVQAARAAGAPVIKRAELLSRLFNQAALRIGVAGTSGKSTVTAMTGWMMHQAGRDPTIVNGADMTNFVGPDRPFAAALAGQGEAFVAEVDESDGSIALYDPTVAVVTNVSLDHKSLDELRDLFGDFTRKAQTAVLNLDNEETAALAQGLGGRARTFSLENDQADLSAGDLLPLADGVAFDLLERATGRTRRVRLKVPGAHNVGNGLAALLAVQAAGVSLDEAVAALEGFTGVRRRLETIGESGGVTIIDDFAHNPDKIAATLATLHAFPGRLLVMFQPHGYGPLRLMRQAFVEGFVRDLNPEDVLLMPEPVYQGGTVDRSVSTADLVGDLTARGVRAEAQPSRADCGDRLVQLATAGDRIVVMGARDDTLTVFARELLGRLGG</sequence>
<dbReference type="RefSeq" id="WP_302110591.1">
    <property type="nucleotide sequence ID" value="NZ_JAUKTR010000005.1"/>
</dbReference>
<dbReference type="Gene3D" id="3.40.1190.10">
    <property type="entry name" value="Mur-like, catalytic domain"/>
    <property type="match status" value="1"/>
</dbReference>
<keyword evidence="1 12" id="KW-0436">Ligase</keyword>
<keyword evidence="13" id="KW-1185">Reference proteome</keyword>
<evidence type="ECO:0000256" key="6">
    <source>
        <dbReference type="ARBA" id="ARBA00022984"/>
    </source>
</evidence>
<dbReference type="InterPro" id="IPR050061">
    <property type="entry name" value="MurCDEF_pg_biosynth"/>
</dbReference>
<dbReference type="Pfam" id="PF08245">
    <property type="entry name" value="Mur_ligase_M"/>
    <property type="match status" value="1"/>
</dbReference>
<protein>
    <submittedName>
        <fullName evidence="12">Mur ligase family protein</fullName>
    </submittedName>
</protein>
<proteinExistence type="predicted"/>
<evidence type="ECO:0000256" key="2">
    <source>
        <dbReference type="ARBA" id="ARBA00022618"/>
    </source>
</evidence>
<feature type="domain" description="Mur ligase central" evidence="11">
    <location>
        <begin position="115"/>
        <end position="294"/>
    </location>
</feature>
<dbReference type="EMBL" id="JAUKTR010000005">
    <property type="protein sequence ID" value="MDO1560163.1"/>
    <property type="molecule type" value="Genomic_DNA"/>
</dbReference>
<organism evidence="12 13">
    <name type="scientific">Peiella sedimenti</name>
    <dbReference type="NCBI Taxonomy" id="3061083"/>
    <lineage>
        <taxon>Bacteria</taxon>
        <taxon>Pseudomonadati</taxon>
        <taxon>Pseudomonadota</taxon>
        <taxon>Alphaproteobacteria</taxon>
        <taxon>Caulobacterales</taxon>
        <taxon>Caulobacteraceae</taxon>
        <taxon>Peiella</taxon>
    </lineage>
</organism>
<dbReference type="SUPFAM" id="SSF53623">
    <property type="entry name" value="MurD-like peptide ligases, catalytic domain"/>
    <property type="match status" value="1"/>
</dbReference>
<keyword evidence="7" id="KW-0131">Cell cycle</keyword>
<keyword evidence="3" id="KW-0547">Nucleotide-binding</keyword>
<evidence type="ECO:0000256" key="4">
    <source>
        <dbReference type="ARBA" id="ARBA00022840"/>
    </source>
</evidence>
<evidence type="ECO:0000256" key="3">
    <source>
        <dbReference type="ARBA" id="ARBA00022741"/>
    </source>
</evidence>
<feature type="domain" description="Mur ligase N-terminal catalytic" evidence="9">
    <location>
        <begin position="9"/>
        <end position="108"/>
    </location>
</feature>
<dbReference type="PANTHER" id="PTHR43445">
    <property type="entry name" value="UDP-N-ACETYLMURAMATE--L-ALANINE LIGASE-RELATED"/>
    <property type="match status" value="1"/>
</dbReference>
<evidence type="ECO:0000256" key="8">
    <source>
        <dbReference type="ARBA" id="ARBA00023316"/>
    </source>
</evidence>
<evidence type="ECO:0000313" key="13">
    <source>
        <dbReference type="Proteomes" id="UP001169063"/>
    </source>
</evidence>
<dbReference type="InterPro" id="IPR013221">
    <property type="entry name" value="Mur_ligase_cen"/>
</dbReference>
<dbReference type="Pfam" id="PF02875">
    <property type="entry name" value="Mur_ligase_C"/>
    <property type="match status" value="1"/>
</dbReference>
<feature type="domain" description="Mur ligase C-terminal" evidence="10">
    <location>
        <begin position="317"/>
        <end position="449"/>
    </location>
</feature>
<dbReference type="GO" id="GO:0016874">
    <property type="term" value="F:ligase activity"/>
    <property type="evidence" value="ECO:0007669"/>
    <property type="project" value="UniProtKB-KW"/>
</dbReference>
<comment type="caution">
    <text evidence="12">The sequence shown here is derived from an EMBL/GenBank/DDBJ whole genome shotgun (WGS) entry which is preliminary data.</text>
</comment>
<keyword evidence="8" id="KW-0961">Cell wall biogenesis/degradation</keyword>
<dbReference type="InterPro" id="IPR036615">
    <property type="entry name" value="Mur_ligase_C_dom_sf"/>
</dbReference>
<dbReference type="InterPro" id="IPR004101">
    <property type="entry name" value="Mur_ligase_C"/>
</dbReference>
<evidence type="ECO:0000259" key="11">
    <source>
        <dbReference type="Pfam" id="PF08245"/>
    </source>
</evidence>
<keyword evidence="4" id="KW-0067">ATP-binding</keyword>
<dbReference type="SUPFAM" id="SSF53244">
    <property type="entry name" value="MurD-like peptide ligases, peptide-binding domain"/>
    <property type="match status" value="1"/>
</dbReference>
<gene>
    <name evidence="12" type="ORF">Q0812_12070</name>
</gene>
<dbReference type="Gene3D" id="3.90.190.20">
    <property type="entry name" value="Mur ligase, C-terminal domain"/>
    <property type="match status" value="1"/>
</dbReference>
<name>A0ABT8SQD6_9CAUL</name>
<dbReference type="Gene3D" id="3.40.50.720">
    <property type="entry name" value="NAD(P)-binding Rossmann-like Domain"/>
    <property type="match status" value="1"/>
</dbReference>
<reference evidence="12" key="1">
    <citation type="submission" date="2023-07" db="EMBL/GenBank/DDBJ databases">
        <title>Brevundimonas soil sp. nov., isolated from the soil of chemical plant.</title>
        <authorList>
            <person name="Wu N."/>
        </authorList>
    </citation>
    <scope>NUCLEOTIDE SEQUENCE</scope>
    <source>
        <strain evidence="12">XZ-24</strain>
    </source>
</reference>
<dbReference type="InterPro" id="IPR000713">
    <property type="entry name" value="Mur_ligase_N"/>
</dbReference>
<dbReference type="SUPFAM" id="SSF51984">
    <property type="entry name" value="MurCD N-terminal domain"/>
    <property type="match status" value="1"/>
</dbReference>
<keyword evidence="5" id="KW-0133">Cell shape</keyword>
<dbReference type="PANTHER" id="PTHR43445:SF3">
    <property type="entry name" value="UDP-N-ACETYLMURAMATE--L-ALANINE LIGASE"/>
    <property type="match status" value="1"/>
</dbReference>
<accession>A0ABT8SQD6</accession>
<keyword evidence="6" id="KW-0573">Peptidoglycan synthesis</keyword>